<keyword evidence="2" id="KW-0472">Membrane</keyword>
<gene>
    <name evidence="3" type="ORF">NEQG_02307</name>
</gene>
<dbReference type="EMBL" id="GL870882">
    <property type="protein sequence ID" value="EIJ87426.1"/>
    <property type="molecule type" value="Genomic_DNA"/>
</dbReference>
<dbReference type="Proteomes" id="UP000002872">
    <property type="component" value="Unassembled WGS sequence"/>
</dbReference>
<dbReference type="AlphaFoldDB" id="I3EDX9"/>
<reference evidence="3" key="1">
    <citation type="submission" date="2011-01" db="EMBL/GenBank/DDBJ databases">
        <title>The Genome Sequence of Nematocida parisii strain ERTm3.</title>
        <authorList>
            <consortium name="The Broad Institute Genome Sequencing Platform"/>
            <consortium name="The Broad Institute Genome Sequencing Center for Infectious Disease"/>
            <person name="Cuomo C."/>
            <person name="Troemel E."/>
            <person name="Young S.K."/>
            <person name="Zeng Q."/>
            <person name="Gargeya S."/>
            <person name="Fitzgerald M."/>
            <person name="Haas B."/>
            <person name="Abouelleil A."/>
            <person name="Alvarado L."/>
            <person name="Arachchi H.M."/>
            <person name="Berlin A."/>
            <person name="Chapman S.B."/>
            <person name="Gearin G."/>
            <person name="Goldberg J."/>
            <person name="Griggs A."/>
            <person name="Gujja S."/>
            <person name="Hansen M."/>
            <person name="Heiman D."/>
            <person name="Howarth C."/>
            <person name="Larimer J."/>
            <person name="Lui A."/>
            <person name="MacDonald P.J.P."/>
            <person name="McCowen C."/>
            <person name="Montmayeur A."/>
            <person name="Murphy C."/>
            <person name="Neiman D."/>
            <person name="Pearson M."/>
            <person name="Priest M."/>
            <person name="Roberts A."/>
            <person name="Saif S."/>
            <person name="Shea T."/>
            <person name="Sisk P."/>
            <person name="Stolte C."/>
            <person name="Sykes S."/>
            <person name="Wortman J."/>
            <person name="Nusbaum C."/>
            <person name="Birren B."/>
        </authorList>
    </citation>
    <scope>NUCLEOTIDE SEQUENCE</scope>
    <source>
        <strain evidence="3">ERTm3</strain>
    </source>
</reference>
<feature type="compositionally biased region" description="Basic and acidic residues" evidence="1">
    <location>
        <begin position="1"/>
        <end position="17"/>
    </location>
</feature>
<protein>
    <submittedName>
        <fullName evidence="3">Uncharacterized protein</fullName>
    </submittedName>
</protein>
<dbReference type="VEuPathDB" id="MicrosporidiaDB:NEQG_02307"/>
<evidence type="ECO:0000313" key="4">
    <source>
        <dbReference type="Proteomes" id="UP000002872"/>
    </source>
</evidence>
<feature type="region of interest" description="Disordered" evidence="1">
    <location>
        <begin position="1"/>
        <end position="69"/>
    </location>
</feature>
<keyword evidence="4" id="KW-1185">Reference proteome</keyword>
<evidence type="ECO:0000256" key="1">
    <source>
        <dbReference type="SAM" id="MobiDB-lite"/>
    </source>
</evidence>
<feature type="transmembrane region" description="Helical" evidence="2">
    <location>
        <begin position="506"/>
        <end position="529"/>
    </location>
</feature>
<evidence type="ECO:0000256" key="2">
    <source>
        <dbReference type="SAM" id="Phobius"/>
    </source>
</evidence>
<dbReference type="InParanoid" id="I3EDX9"/>
<evidence type="ECO:0000313" key="3">
    <source>
        <dbReference type="EMBL" id="EIJ87426.1"/>
    </source>
</evidence>
<organism evidence="3 4">
    <name type="scientific">Nematocida parisii (strain ERTm3)</name>
    <name type="common">Nematode killer fungus</name>
    <dbReference type="NCBI Taxonomy" id="935791"/>
    <lineage>
        <taxon>Eukaryota</taxon>
        <taxon>Fungi</taxon>
        <taxon>Fungi incertae sedis</taxon>
        <taxon>Microsporidia</taxon>
        <taxon>Nematocida</taxon>
    </lineage>
</organism>
<dbReference type="HOGENOM" id="CLU_497040_0_0_1"/>
<accession>I3EDX9</accession>
<keyword evidence="2" id="KW-0812">Transmembrane</keyword>
<proteinExistence type="predicted"/>
<keyword evidence="2" id="KW-1133">Transmembrane helix</keyword>
<sequence length="548" mass="62951">MNTQKEKAEETKQKEESYNENLPSTSRQDISYNENLPSTSRQDISYNENLPSTSRQDISYNENLPSTSRQDVGNVVNQLHHMANLLTHMIKSNKNKEHTITSIISNFIIENDHANSELNRMLLTKLLKHYENKTNLLSFDNMSLKVINTIRVIANKKERMMYNEYVGVELIKLLYNIEETRSQMDLNTNEEHVTSHDEHNTLLIHTEPSRTEEHVTSHDEHNALLMHTEPSRTEEHDTSHDEHNTLLIHTEPSRTEEHVTSHDEHNALLSSEYETDRYFFESDIGTELEDPVKLELSMPLNHIDSNKKYQSQSNNYESVLTKDEICTEIEGLRMLLNNSGHSLDSDMVKFGKMLNSIIKLKLSHSTAVSKPNYIKTATDNFISDVLNHIEDEIISNYKNEKGKGTQLAFSLETISTLEYLKNLFILMNIKCNPLITDEVDTERSDNSLASTSNEIQQHTLLPKEILNADLPEESVLGNSSTSEQVLPTNIMEMVLMRLNALWYNDVNWGVIIKTSFMSILAIIMILEGLKLFLNIIRSSFAAGIFQIR</sequence>
<name>I3EDX9_NEMP3</name>
<dbReference type="OrthoDB" id="10485673at2759"/>
<feature type="compositionally biased region" description="Polar residues" evidence="1">
    <location>
        <begin position="19"/>
        <end position="69"/>
    </location>
</feature>